<dbReference type="RefSeq" id="WP_086283106.1">
    <property type="nucleotide sequence ID" value="NZ_NGMO01000001.1"/>
</dbReference>
<keyword evidence="5" id="KW-1185">Reference proteome</keyword>
<comment type="caution">
    <text evidence="4">The sequence shown here is derived from an EMBL/GenBank/DDBJ whole genome shotgun (WGS) entry which is preliminary data.</text>
</comment>
<proteinExistence type="inferred from homology"/>
<dbReference type="InterPro" id="IPR003736">
    <property type="entry name" value="PAAI_dom"/>
</dbReference>
<evidence type="ECO:0000313" key="4">
    <source>
        <dbReference type="EMBL" id="OTP11872.1"/>
    </source>
</evidence>
<gene>
    <name evidence="4" type="ORF">A5844_000086</name>
</gene>
<dbReference type="Gene3D" id="3.10.129.10">
    <property type="entry name" value="Hotdog Thioesterase"/>
    <property type="match status" value="1"/>
</dbReference>
<organism evidence="4 5">
    <name type="scientific">Candidatus Enterococcus wittei</name>
    <dbReference type="NCBI Taxonomy" id="1987383"/>
    <lineage>
        <taxon>Bacteria</taxon>
        <taxon>Bacillati</taxon>
        <taxon>Bacillota</taxon>
        <taxon>Bacilli</taxon>
        <taxon>Lactobacillales</taxon>
        <taxon>Enterococcaceae</taxon>
        <taxon>Enterococcus</taxon>
    </lineage>
</organism>
<dbReference type="EMBL" id="NGMO01000001">
    <property type="protein sequence ID" value="OTP11872.1"/>
    <property type="molecule type" value="Genomic_DNA"/>
</dbReference>
<dbReference type="InterPro" id="IPR029069">
    <property type="entry name" value="HotDog_dom_sf"/>
</dbReference>
<evidence type="ECO:0000256" key="2">
    <source>
        <dbReference type="ARBA" id="ARBA00022801"/>
    </source>
</evidence>
<dbReference type="Pfam" id="PF03061">
    <property type="entry name" value="4HBT"/>
    <property type="match status" value="1"/>
</dbReference>
<evidence type="ECO:0000259" key="3">
    <source>
        <dbReference type="Pfam" id="PF03061"/>
    </source>
</evidence>
<dbReference type="STRING" id="1987383.A5844_000086"/>
<dbReference type="CDD" id="cd03443">
    <property type="entry name" value="PaaI_thioesterase"/>
    <property type="match status" value="1"/>
</dbReference>
<dbReference type="AlphaFoldDB" id="A0A2C9XNU3"/>
<dbReference type="InterPro" id="IPR006683">
    <property type="entry name" value="Thioestr_dom"/>
</dbReference>
<dbReference type="SUPFAM" id="SSF54637">
    <property type="entry name" value="Thioesterase/thiol ester dehydrase-isomerase"/>
    <property type="match status" value="1"/>
</dbReference>
<dbReference type="PANTHER" id="PTHR43240:SF5">
    <property type="entry name" value="1,4-DIHYDROXY-2-NAPHTHOYL-COA THIOESTERASE 1"/>
    <property type="match status" value="1"/>
</dbReference>
<dbReference type="PANTHER" id="PTHR43240">
    <property type="entry name" value="1,4-DIHYDROXY-2-NAPHTHOYL-COA THIOESTERASE 1"/>
    <property type="match status" value="1"/>
</dbReference>
<accession>A0A2C9XNU3</accession>
<dbReference type="GO" id="GO:0061522">
    <property type="term" value="F:1,4-dihydroxy-2-naphthoyl-CoA thioesterase activity"/>
    <property type="evidence" value="ECO:0007669"/>
    <property type="project" value="TreeGrafter"/>
</dbReference>
<name>A0A2C9XNU3_9ENTE</name>
<protein>
    <recommendedName>
        <fullName evidence="3">Thioesterase domain-containing protein</fullName>
    </recommendedName>
</protein>
<reference evidence="4 5" key="1">
    <citation type="submission" date="2017-05" db="EMBL/GenBank/DDBJ databases">
        <title>The Genome Sequence of Enterococcus sp. 10A9_DIV0425.</title>
        <authorList>
            <consortium name="The Broad Institute Genomics Platform"/>
            <consortium name="The Broad Institute Genomic Center for Infectious Diseases"/>
            <person name="Earl A."/>
            <person name="Manson A."/>
            <person name="Schwartman J."/>
            <person name="Gilmore M."/>
            <person name="Abouelleil A."/>
            <person name="Cao P."/>
            <person name="Chapman S."/>
            <person name="Cusick C."/>
            <person name="Shea T."/>
            <person name="Young S."/>
            <person name="Neafsey D."/>
            <person name="Nusbaum C."/>
            <person name="Birren B."/>
        </authorList>
    </citation>
    <scope>NUCLEOTIDE SEQUENCE [LARGE SCALE GENOMIC DNA]</scope>
    <source>
        <strain evidence="4 5">10A9_DIV0425</strain>
    </source>
</reference>
<sequence length="119" mass="13033">MDLLQHLGIKILKATQDQVELTLKITEIHHQPYGYLHGGINGVLIETACSIGANSYLKDPHYAVGVDLQVSHLNKASSGTLRVIAKPNKVGQTLHFWEATILLDDQTIIATGHCTLLIK</sequence>
<keyword evidence="2" id="KW-0378">Hydrolase</keyword>
<evidence type="ECO:0000313" key="5">
    <source>
        <dbReference type="Proteomes" id="UP000194933"/>
    </source>
</evidence>
<dbReference type="GO" id="GO:0005829">
    <property type="term" value="C:cytosol"/>
    <property type="evidence" value="ECO:0007669"/>
    <property type="project" value="TreeGrafter"/>
</dbReference>
<dbReference type="Proteomes" id="UP000194933">
    <property type="component" value="Unassembled WGS sequence"/>
</dbReference>
<dbReference type="NCBIfam" id="TIGR00369">
    <property type="entry name" value="unchar_dom_1"/>
    <property type="match status" value="1"/>
</dbReference>
<feature type="domain" description="Thioesterase" evidence="3">
    <location>
        <begin position="33"/>
        <end position="108"/>
    </location>
</feature>
<comment type="similarity">
    <text evidence="1">Belongs to the thioesterase PaaI family.</text>
</comment>
<evidence type="ECO:0000256" key="1">
    <source>
        <dbReference type="ARBA" id="ARBA00008324"/>
    </source>
</evidence>